<organism evidence="1 2">
    <name type="scientific">Periconia digitata</name>
    <dbReference type="NCBI Taxonomy" id="1303443"/>
    <lineage>
        <taxon>Eukaryota</taxon>
        <taxon>Fungi</taxon>
        <taxon>Dikarya</taxon>
        <taxon>Ascomycota</taxon>
        <taxon>Pezizomycotina</taxon>
        <taxon>Dothideomycetes</taxon>
        <taxon>Pleosporomycetidae</taxon>
        <taxon>Pleosporales</taxon>
        <taxon>Massarineae</taxon>
        <taxon>Periconiaceae</taxon>
        <taxon>Periconia</taxon>
    </lineage>
</organism>
<name>A0A9W4XM07_9PLEO</name>
<accession>A0A9W4XM07</accession>
<evidence type="ECO:0000313" key="1">
    <source>
        <dbReference type="EMBL" id="CAI6305882.1"/>
    </source>
</evidence>
<keyword evidence="2" id="KW-1185">Reference proteome</keyword>
<reference evidence="1" key="1">
    <citation type="submission" date="2023-01" db="EMBL/GenBank/DDBJ databases">
        <authorList>
            <person name="Van Ghelder C."/>
            <person name="Rancurel C."/>
        </authorList>
    </citation>
    <scope>NUCLEOTIDE SEQUENCE</scope>
    <source>
        <strain evidence="1">CNCM I-4278</strain>
    </source>
</reference>
<evidence type="ECO:0000313" key="2">
    <source>
        <dbReference type="Proteomes" id="UP001152607"/>
    </source>
</evidence>
<gene>
    <name evidence="1" type="ORF">PDIGIT_LOCUS3023</name>
</gene>
<sequence>MLSPHVQYLHACMSMIKPSPVPEDHPDPSLALHQPAHRQNPLKRVETLIYQPICRRKQIIMQRKGKHAAAFLHMRFPIQPPYRKKQNQAPDYAASASHAGENQHVDPLPFRCPIHSSPVRLIRYNRLLCTSLSLLLLHM</sequence>
<comment type="caution">
    <text evidence="1">The sequence shown here is derived from an EMBL/GenBank/DDBJ whole genome shotgun (WGS) entry which is preliminary data.</text>
</comment>
<dbReference type="EMBL" id="CAOQHR010000002">
    <property type="protein sequence ID" value="CAI6305882.1"/>
    <property type="molecule type" value="Genomic_DNA"/>
</dbReference>
<dbReference type="Proteomes" id="UP001152607">
    <property type="component" value="Unassembled WGS sequence"/>
</dbReference>
<dbReference type="AlphaFoldDB" id="A0A9W4XM07"/>
<proteinExistence type="predicted"/>
<protein>
    <submittedName>
        <fullName evidence="1">Uncharacterized protein</fullName>
    </submittedName>
</protein>